<dbReference type="NCBIfam" id="NF001218">
    <property type="entry name" value="PRK00192.1-5"/>
    <property type="match status" value="1"/>
</dbReference>
<dbReference type="Pfam" id="PF08282">
    <property type="entry name" value="Hydrolase_3"/>
    <property type="match status" value="2"/>
</dbReference>
<accession>A0ABT3P5T8</accession>
<dbReference type="InterPro" id="IPR036412">
    <property type="entry name" value="HAD-like_sf"/>
</dbReference>
<dbReference type="SUPFAM" id="SSF56784">
    <property type="entry name" value="HAD-like"/>
    <property type="match status" value="1"/>
</dbReference>
<dbReference type="PANTHER" id="PTHR10000:SF8">
    <property type="entry name" value="HAD SUPERFAMILY HYDROLASE-LIKE, TYPE 3"/>
    <property type="match status" value="1"/>
</dbReference>
<comment type="caution">
    <text evidence="4">The sequence shown here is derived from an EMBL/GenBank/DDBJ whole genome shotgun (WGS) entry which is preliminary data.</text>
</comment>
<reference evidence="4" key="1">
    <citation type="submission" date="2022-11" db="EMBL/GenBank/DDBJ databases">
        <title>Alteromonas sp. nov., isolated from sea water of the Qingdao.</title>
        <authorList>
            <person name="Wang Q."/>
        </authorList>
    </citation>
    <scope>NUCLEOTIDE SEQUENCE</scope>
    <source>
        <strain evidence="4">ASW11-7</strain>
    </source>
</reference>
<proteinExistence type="predicted"/>
<dbReference type="GO" id="GO:0016787">
    <property type="term" value="F:hydrolase activity"/>
    <property type="evidence" value="ECO:0007669"/>
    <property type="project" value="UniProtKB-KW"/>
</dbReference>
<evidence type="ECO:0000256" key="3">
    <source>
        <dbReference type="ARBA" id="ARBA00022842"/>
    </source>
</evidence>
<evidence type="ECO:0000313" key="5">
    <source>
        <dbReference type="Proteomes" id="UP001142810"/>
    </source>
</evidence>
<dbReference type="RefSeq" id="WP_265616834.1">
    <property type="nucleotide sequence ID" value="NZ_JAPFRD010000009.1"/>
</dbReference>
<keyword evidence="2 4" id="KW-0378">Hydrolase</keyword>
<dbReference type="Proteomes" id="UP001142810">
    <property type="component" value="Unassembled WGS sequence"/>
</dbReference>
<dbReference type="SFLD" id="SFLDG01142">
    <property type="entry name" value="C2.B.2:_Mannosyl-3-phosphoglyc"/>
    <property type="match status" value="1"/>
</dbReference>
<evidence type="ECO:0000256" key="2">
    <source>
        <dbReference type="ARBA" id="ARBA00022801"/>
    </source>
</evidence>
<name>A0ABT3P5T8_9ALTE</name>
<dbReference type="InterPro" id="IPR006381">
    <property type="entry name" value="HAD-SF-IIB-MPGP"/>
</dbReference>
<keyword evidence="5" id="KW-1185">Reference proteome</keyword>
<dbReference type="InterPro" id="IPR023214">
    <property type="entry name" value="HAD_sf"/>
</dbReference>
<dbReference type="NCBIfam" id="TIGR01486">
    <property type="entry name" value="HAD-SF-IIB-MPGP"/>
    <property type="match status" value="1"/>
</dbReference>
<dbReference type="NCBIfam" id="TIGR01484">
    <property type="entry name" value="HAD-SF-IIB"/>
    <property type="match status" value="1"/>
</dbReference>
<evidence type="ECO:0000256" key="1">
    <source>
        <dbReference type="ARBA" id="ARBA00022723"/>
    </source>
</evidence>
<dbReference type="Gene3D" id="3.40.50.1000">
    <property type="entry name" value="HAD superfamily/HAD-like"/>
    <property type="match status" value="1"/>
</dbReference>
<dbReference type="SFLD" id="SFLDS00003">
    <property type="entry name" value="Haloacid_Dehalogenase"/>
    <property type="match status" value="1"/>
</dbReference>
<dbReference type="EMBL" id="JAPFRD010000009">
    <property type="protein sequence ID" value="MCW8108138.1"/>
    <property type="molecule type" value="Genomic_DNA"/>
</dbReference>
<dbReference type="PANTHER" id="PTHR10000">
    <property type="entry name" value="PHOSPHOSERINE PHOSPHATASE"/>
    <property type="match status" value="1"/>
</dbReference>
<sequence>MQLKTVIFTDMDGTLLDHDTYSFEAAKPALEKLAERKIPVIPTTSKTFAELLDLRLTIGLNGPFIIENGAAIYIPHGFFEQKPAGTTWQDGYWCKTFISTKGYWLKQLDIVKLEFGGEFNHFSNMDISEIQQSTGLNEISAAKAAQRQFGEPVLWKGSEERKREFIKAMTERGANPLEGGRFIHISGDCNKGTALTWFMEEYQRQIGEATQAIALGDGKNDIAMLEAADIAVRIKSEHHQPPVLDKEDNVYTSTLPGPAGWREMLNQLILEN</sequence>
<evidence type="ECO:0000313" key="4">
    <source>
        <dbReference type="EMBL" id="MCW8108138.1"/>
    </source>
</evidence>
<organism evidence="4 5">
    <name type="scientific">Alteromonas aquimaris</name>
    <dbReference type="NCBI Taxonomy" id="2998417"/>
    <lineage>
        <taxon>Bacteria</taxon>
        <taxon>Pseudomonadati</taxon>
        <taxon>Pseudomonadota</taxon>
        <taxon>Gammaproteobacteria</taxon>
        <taxon>Alteromonadales</taxon>
        <taxon>Alteromonadaceae</taxon>
        <taxon>Alteromonas/Salinimonas group</taxon>
        <taxon>Alteromonas</taxon>
    </lineage>
</organism>
<dbReference type="Gene3D" id="3.30.980.20">
    <property type="entry name" value="Putative mannosyl-3-phosphoglycerate phosphatase, domain 2"/>
    <property type="match status" value="1"/>
</dbReference>
<dbReference type="InterPro" id="IPR006379">
    <property type="entry name" value="HAD-SF_hydro_IIB"/>
</dbReference>
<keyword evidence="1" id="KW-0479">Metal-binding</keyword>
<keyword evidence="3" id="KW-0460">Magnesium</keyword>
<dbReference type="SFLD" id="SFLDG01140">
    <property type="entry name" value="C2.B:_Phosphomannomutase_and_P"/>
    <property type="match status" value="1"/>
</dbReference>
<protein>
    <submittedName>
        <fullName evidence="4">HAD-IIB family hydrolase</fullName>
    </submittedName>
</protein>
<gene>
    <name evidence="4" type="ORF">OPS25_06490</name>
</gene>